<sequence length="409" mass="44457">MAVMLPVFVVPFLGIIFYLFGGGTPAATASMHATGLNTQIPKPAENSHTSSVQDKLSAYKLKDQQEEEAARMRSLDDLSTTSMASSSGLDTGAVEREPTGLAYTSAPRSYTRPAPGPDRREYEHLNGKVNSFYQTPANNSAVSEAKINRLIELMERAENGGNIDVDKELKNNQYLQYLQRTLTSGQFAGEKQVKQVPDTTTKKQLKKQIIEVSGPKQQVVHKLPQVGEEETRPNTKPGNSFYSLGGSSTHLTGNTISAMIHDDQTLVTGSTVKLRLLSDIQVQGTIIPANSFIYGVASVKNERLDINIENIRYGKDIVPVNLKVYDNDGMLGVYIPGSIDRDAGKEALGSMASGGSYNVTMASGVKEQLTMQAAQSGINGLKTLASKKTRLVKVHVKANYRVFLKPENS</sequence>
<comment type="caution">
    <text evidence="3">The sequence shown here is derived from an EMBL/GenBank/DDBJ whole genome shotgun (WGS) entry which is preliminary data.</text>
</comment>
<dbReference type="Proteomes" id="UP000321532">
    <property type="component" value="Unassembled WGS sequence"/>
</dbReference>
<evidence type="ECO:0000259" key="2">
    <source>
        <dbReference type="Pfam" id="PF12508"/>
    </source>
</evidence>
<evidence type="ECO:0000313" key="4">
    <source>
        <dbReference type="Proteomes" id="UP000321532"/>
    </source>
</evidence>
<organism evidence="3 4">
    <name type="scientific">Adhaeribacter aerolatus</name>
    <dbReference type="NCBI Taxonomy" id="670289"/>
    <lineage>
        <taxon>Bacteria</taxon>
        <taxon>Pseudomonadati</taxon>
        <taxon>Bacteroidota</taxon>
        <taxon>Cytophagia</taxon>
        <taxon>Cytophagales</taxon>
        <taxon>Hymenobacteraceae</taxon>
        <taxon>Adhaeribacter</taxon>
    </lineage>
</organism>
<feature type="domain" description="Conjugative transposon TraM C-terminal" evidence="2">
    <location>
        <begin position="256"/>
        <end position="405"/>
    </location>
</feature>
<evidence type="ECO:0000256" key="1">
    <source>
        <dbReference type="SAM" id="MobiDB-lite"/>
    </source>
</evidence>
<proteinExistence type="predicted"/>
<feature type="compositionally biased region" description="Polar residues" evidence="1">
    <location>
        <begin position="77"/>
        <end position="89"/>
    </location>
</feature>
<dbReference type="InterPro" id="IPR055407">
    <property type="entry name" value="TraM_C"/>
</dbReference>
<accession>A0A512B0N9</accession>
<keyword evidence="4" id="KW-1185">Reference proteome</keyword>
<name>A0A512B0N9_9BACT</name>
<dbReference type="NCBIfam" id="TIGR03779">
    <property type="entry name" value="Bac_Flav_CT_M"/>
    <property type="match status" value="1"/>
</dbReference>
<dbReference type="EMBL" id="BJYS01000024">
    <property type="protein sequence ID" value="GEO05521.1"/>
    <property type="molecule type" value="Genomic_DNA"/>
</dbReference>
<dbReference type="Pfam" id="PF12508">
    <property type="entry name" value="Transposon_TraM"/>
    <property type="match status" value="1"/>
</dbReference>
<reference evidence="3 4" key="1">
    <citation type="submission" date="2019-07" db="EMBL/GenBank/DDBJ databases">
        <title>Whole genome shotgun sequence of Adhaeribacter aerolatus NBRC 106133.</title>
        <authorList>
            <person name="Hosoyama A."/>
            <person name="Uohara A."/>
            <person name="Ohji S."/>
            <person name="Ichikawa N."/>
        </authorList>
    </citation>
    <scope>NUCLEOTIDE SEQUENCE [LARGE SCALE GENOMIC DNA]</scope>
    <source>
        <strain evidence="3 4">NBRC 106133</strain>
    </source>
</reference>
<dbReference type="InterPro" id="IPR022187">
    <property type="entry name" value="Conjug_transposon_TraM"/>
</dbReference>
<feature type="region of interest" description="Disordered" evidence="1">
    <location>
        <begin position="62"/>
        <end position="119"/>
    </location>
</feature>
<evidence type="ECO:0000313" key="3">
    <source>
        <dbReference type="EMBL" id="GEO05521.1"/>
    </source>
</evidence>
<protein>
    <submittedName>
        <fullName evidence="3">Conjugative transposon protein TraM</fullName>
    </submittedName>
</protein>
<gene>
    <name evidence="3" type="ORF">AAE02nite_31850</name>
</gene>
<feature type="compositionally biased region" description="Basic and acidic residues" evidence="1">
    <location>
        <begin position="62"/>
        <end position="76"/>
    </location>
</feature>
<dbReference type="AlphaFoldDB" id="A0A512B0N9"/>